<dbReference type="GO" id="GO:0008460">
    <property type="term" value="F:dTDP-glucose 4,6-dehydratase activity"/>
    <property type="evidence" value="ECO:0007669"/>
    <property type="project" value="UniProtKB-EC"/>
</dbReference>
<dbReference type="InterPro" id="IPR036291">
    <property type="entry name" value="NAD(P)-bd_dom_sf"/>
</dbReference>
<dbReference type="RefSeq" id="WP_002480005.1">
    <property type="nucleotide sequence ID" value="NZ_CACRUO010000037.1"/>
</dbReference>
<protein>
    <submittedName>
        <fullName evidence="3">dTDP-glucose 4,6-dehydratase</fullName>
        <ecNumber evidence="3">4.2.1.46</ecNumber>
    </submittedName>
</protein>
<reference evidence="3" key="1">
    <citation type="submission" date="2019-11" db="EMBL/GenBank/DDBJ databases">
        <authorList>
            <person name="Feng L."/>
        </authorList>
    </citation>
    <scope>NUCLEOTIDE SEQUENCE</scope>
    <source>
        <strain evidence="3">SsimulansLFYP27</strain>
    </source>
</reference>
<dbReference type="EC" id="4.2.1.46" evidence="3"/>
<dbReference type="PANTHER" id="PTHR43000">
    <property type="entry name" value="DTDP-D-GLUCOSE 4,6-DEHYDRATASE-RELATED"/>
    <property type="match status" value="1"/>
</dbReference>
<evidence type="ECO:0000313" key="3">
    <source>
        <dbReference type="EMBL" id="VYU25914.1"/>
    </source>
</evidence>
<dbReference type="Pfam" id="PF01370">
    <property type="entry name" value="Epimerase"/>
    <property type="match status" value="1"/>
</dbReference>
<evidence type="ECO:0000256" key="1">
    <source>
        <dbReference type="ARBA" id="ARBA00007637"/>
    </source>
</evidence>
<evidence type="ECO:0000259" key="2">
    <source>
        <dbReference type="Pfam" id="PF01370"/>
    </source>
</evidence>
<proteinExistence type="inferred from homology"/>
<dbReference type="AlphaFoldDB" id="A0A6N3DDK7"/>
<organism evidence="3">
    <name type="scientific">Staphylococcus simulans</name>
    <dbReference type="NCBI Taxonomy" id="1286"/>
    <lineage>
        <taxon>Bacteria</taxon>
        <taxon>Bacillati</taxon>
        <taxon>Bacillota</taxon>
        <taxon>Bacilli</taxon>
        <taxon>Bacillales</taxon>
        <taxon>Staphylococcaceae</taxon>
        <taxon>Staphylococcus</taxon>
    </lineage>
</organism>
<dbReference type="CDD" id="cd08946">
    <property type="entry name" value="SDR_e"/>
    <property type="match status" value="1"/>
</dbReference>
<accession>A0A6N3DDK7</accession>
<name>A0A6N3DDK7_STASI</name>
<sequence length="301" mass="34564">MAFRITGGTGLLGRYLTALLEDKAIDYTVLSRRQNTEDAHQVQTDYSEASLEMIFQEDDVIVHLAGNRGPKKDISSYTEEVQMAQHVFEAALEQKCKKVIVASSISVYDDTSTLPWQEEDAVSDVPKSLYGLNKRYIEQLAAYYRKHYQLDIVCLRFSHLFGAHEKNNYMINYFMRLALLGKPLTVMGESDVSREFLYAKDAANAIWQASQHPNTSLIQNIKGSETLTNLEVAQHINQVFGNPTDIQRQDEDVPDYFEPSYMDGARAQQEIDFVPQYQFIDALQEIYREMEGLRDELPEKY</sequence>
<dbReference type="InterPro" id="IPR001509">
    <property type="entry name" value="Epimerase_deHydtase"/>
</dbReference>
<feature type="domain" description="NAD-dependent epimerase/dehydratase" evidence="2">
    <location>
        <begin position="5"/>
        <end position="215"/>
    </location>
</feature>
<gene>
    <name evidence="3" type="primary">rfbB</name>
    <name evidence="3" type="ORF">SSLFYP27_01800</name>
</gene>
<dbReference type="EMBL" id="CACRUO010000037">
    <property type="protein sequence ID" value="VYU25914.1"/>
    <property type="molecule type" value="Genomic_DNA"/>
</dbReference>
<keyword evidence="3" id="KW-0456">Lyase</keyword>
<dbReference type="SUPFAM" id="SSF51735">
    <property type="entry name" value="NAD(P)-binding Rossmann-fold domains"/>
    <property type="match status" value="1"/>
</dbReference>
<comment type="similarity">
    <text evidence="1">Belongs to the NAD(P)-dependent epimerase/dehydratase family.</text>
</comment>
<dbReference type="Gene3D" id="3.40.50.720">
    <property type="entry name" value="NAD(P)-binding Rossmann-like Domain"/>
    <property type="match status" value="1"/>
</dbReference>